<dbReference type="EMBL" id="LR699119">
    <property type="protein sequence ID" value="VVC75933.1"/>
    <property type="molecule type" value="Genomic_DNA"/>
</dbReference>
<accession>A0A5E4PHS8</accession>
<reference evidence="2 3" key="1">
    <citation type="submission" date="2019-08" db="EMBL/GenBank/DDBJ databases">
        <authorList>
            <person name="Guy L."/>
        </authorList>
    </citation>
    <scope>NUCLEOTIDE SEQUENCE [LARGE SCALE GENOMIC DNA]</scope>
    <source>
        <strain evidence="2 3">SGT-108</strain>
    </source>
</reference>
<dbReference type="GO" id="GO:0006508">
    <property type="term" value="P:proteolysis"/>
    <property type="evidence" value="ECO:0007669"/>
    <property type="project" value="InterPro"/>
</dbReference>
<dbReference type="PANTHER" id="PTHR22946">
    <property type="entry name" value="DIENELACTONE HYDROLASE DOMAIN-CONTAINING PROTEIN-RELATED"/>
    <property type="match status" value="1"/>
</dbReference>
<keyword evidence="2" id="KW-0378">Hydrolase</keyword>
<gene>
    <name evidence="2" type="ORF">AQUSIP_12340</name>
</gene>
<evidence type="ECO:0000313" key="2">
    <source>
        <dbReference type="EMBL" id="VVC75933.1"/>
    </source>
</evidence>
<proteinExistence type="predicted"/>
<dbReference type="InterPro" id="IPR001375">
    <property type="entry name" value="Peptidase_S9_cat"/>
</dbReference>
<dbReference type="AlphaFoldDB" id="A0A5E4PHS8"/>
<dbReference type="KEGG" id="asip:AQUSIP_12340"/>
<dbReference type="RefSeq" id="WP_148339198.1">
    <property type="nucleotide sequence ID" value="NZ_LR699119.1"/>
</dbReference>
<name>A0A5E4PHS8_9COXI</name>
<dbReference type="Gene3D" id="1.20.1440.110">
    <property type="entry name" value="acylaminoacyl peptidase"/>
    <property type="match status" value="1"/>
</dbReference>
<sequence length="404" mass="45401">MTRIERSATRVKGFDNAEMDFQLLRMLGMTSYGGASIGECLSLTTRIKNGDTDDWTREYAALAQRLKDKAYSALAKGHTVTAKESLLRACNYYRSAEYFCDPAKPEQRELGLLSRSCFIEAAKFFTTPVEVLEIPYETRWMPGYFIRPANDRQKRKTVVIVTGFDGSGEEMYFQCAAGALERHYNVLIFEGPGQTGMLRLHPELKFRPDYEIPISYALDYVLSRDDVDATRLAVYGISFGGYFVARGAAHDRRIKAVIPNSPIVDLHAYMLSFIGINKNDLNEDVRLDELDAIPDSAIPKMIKQGIRSGCYKFGTSTFLEFISKLESFRIGDALKNIICPSLVLAGEGEGDEALRQAYVYEKKVSGPVSKKIFTIQEGADTHCQLGNLALSSSVVYDWLDDWFK</sequence>
<evidence type="ECO:0000259" key="1">
    <source>
        <dbReference type="Pfam" id="PF00326"/>
    </source>
</evidence>
<dbReference type="InterPro" id="IPR050261">
    <property type="entry name" value="FrsA_esterase"/>
</dbReference>
<dbReference type="PANTHER" id="PTHR22946:SF12">
    <property type="entry name" value="CONIDIAL PIGMENT BIOSYNTHESIS PROTEIN AYG1 (AFU_ORTHOLOGUE AFUA_2G17550)"/>
    <property type="match status" value="1"/>
</dbReference>
<dbReference type="Proteomes" id="UP000324194">
    <property type="component" value="Chromosome 1"/>
</dbReference>
<evidence type="ECO:0000313" key="3">
    <source>
        <dbReference type="Proteomes" id="UP000324194"/>
    </source>
</evidence>
<dbReference type="Pfam" id="PF00326">
    <property type="entry name" value="Peptidase_S9"/>
    <property type="match status" value="1"/>
</dbReference>
<dbReference type="Gene3D" id="3.40.50.1820">
    <property type="entry name" value="alpha/beta hydrolase"/>
    <property type="match status" value="1"/>
</dbReference>
<feature type="domain" description="Peptidase S9 prolyl oligopeptidase catalytic" evidence="1">
    <location>
        <begin position="217"/>
        <end position="272"/>
    </location>
</feature>
<dbReference type="GO" id="GO:0008236">
    <property type="term" value="F:serine-type peptidase activity"/>
    <property type="evidence" value="ECO:0007669"/>
    <property type="project" value="InterPro"/>
</dbReference>
<keyword evidence="3" id="KW-1185">Reference proteome</keyword>
<dbReference type="OrthoDB" id="9812921at2"/>
<organism evidence="2 3">
    <name type="scientific">Aquicella siphonis</name>
    <dbReference type="NCBI Taxonomy" id="254247"/>
    <lineage>
        <taxon>Bacteria</taxon>
        <taxon>Pseudomonadati</taxon>
        <taxon>Pseudomonadota</taxon>
        <taxon>Gammaproteobacteria</taxon>
        <taxon>Legionellales</taxon>
        <taxon>Coxiellaceae</taxon>
        <taxon>Aquicella</taxon>
    </lineage>
</organism>
<dbReference type="InterPro" id="IPR029058">
    <property type="entry name" value="AB_hydrolase_fold"/>
</dbReference>
<dbReference type="SUPFAM" id="SSF53474">
    <property type="entry name" value="alpha/beta-Hydrolases"/>
    <property type="match status" value="1"/>
</dbReference>
<protein>
    <submittedName>
        <fullName evidence="2">2,6-dihydropseudooxynicotine hydrolase</fullName>
    </submittedName>
</protein>